<gene>
    <name evidence="3" type="primary">LOC105180187</name>
</gene>
<keyword evidence="2" id="KW-1185">Reference proteome</keyword>
<organism evidence="2 3">
    <name type="scientific">Sesamum indicum</name>
    <name type="common">Oriental sesame</name>
    <name type="synonym">Sesamum orientale</name>
    <dbReference type="NCBI Taxonomy" id="4182"/>
    <lineage>
        <taxon>Eukaryota</taxon>
        <taxon>Viridiplantae</taxon>
        <taxon>Streptophyta</taxon>
        <taxon>Embryophyta</taxon>
        <taxon>Tracheophyta</taxon>
        <taxon>Spermatophyta</taxon>
        <taxon>Magnoliopsida</taxon>
        <taxon>eudicotyledons</taxon>
        <taxon>Gunneridae</taxon>
        <taxon>Pentapetalae</taxon>
        <taxon>asterids</taxon>
        <taxon>lamiids</taxon>
        <taxon>Lamiales</taxon>
        <taxon>Pedaliaceae</taxon>
        <taxon>Sesamum</taxon>
    </lineage>
</organism>
<feature type="signal peptide" evidence="1">
    <location>
        <begin position="1"/>
        <end position="23"/>
    </location>
</feature>
<dbReference type="Proteomes" id="UP000504604">
    <property type="component" value="Unplaced"/>
</dbReference>
<reference evidence="3" key="1">
    <citation type="submission" date="2025-08" db="UniProtKB">
        <authorList>
            <consortium name="RefSeq"/>
        </authorList>
    </citation>
    <scope>IDENTIFICATION</scope>
</reference>
<dbReference type="OrthoDB" id="641593at2759"/>
<keyword evidence="1" id="KW-0732">Signal</keyword>
<dbReference type="PANTHER" id="PTHR36806">
    <property type="entry name" value="ADENINE PHOSPHORIBOSYLTRANSFERASE"/>
    <property type="match status" value="1"/>
</dbReference>
<dbReference type="KEGG" id="sind:105180187"/>
<proteinExistence type="predicted"/>
<evidence type="ECO:0000313" key="3">
    <source>
        <dbReference type="RefSeq" id="XP_011102150.1"/>
    </source>
</evidence>
<feature type="chain" id="PRO_5027088839" evidence="1">
    <location>
        <begin position="24"/>
        <end position="211"/>
    </location>
</feature>
<accession>A0A6I9UQW4</accession>
<dbReference type="AlphaFoldDB" id="A0A6I9UQW4"/>
<dbReference type="GeneID" id="105180187"/>
<sequence>MRATPPCLLFITCLVLSSSLSHSYSFSFSNYQTILSLSHSLISRVVTRRASRGDVDGAERARALAYNLERGLGLGFYKFAWNVGWDYIKHYAWRDALSFEALGGVLSDLNVLLEAVCEFNRIQSEVERVAWVGQYYTKALRVSRSLFTRLLKVFRQPGVLREVVVTLQKEVVEGDLLRDCLELGADDLKGLIQIFKDIALLYYSASPKTDL</sequence>
<dbReference type="FunCoup" id="A0A6I9UQW4">
    <property type="interactions" value="691"/>
</dbReference>
<evidence type="ECO:0000256" key="1">
    <source>
        <dbReference type="SAM" id="SignalP"/>
    </source>
</evidence>
<name>A0A6I9UQW4_SESIN</name>
<dbReference type="RefSeq" id="XP_011102150.1">
    <property type="nucleotide sequence ID" value="XM_011103848.2"/>
</dbReference>
<protein>
    <submittedName>
        <fullName evidence="3">Uncharacterized protein LOC105180187</fullName>
    </submittedName>
</protein>
<dbReference type="InParanoid" id="A0A6I9UQW4"/>
<evidence type="ECO:0000313" key="2">
    <source>
        <dbReference type="Proteomes" id="UP000504604"/>
    </source>
</evidence>